<keyword evidence="1" id="KW-1133">Transmembrane helix</keyword>
<evidence type="ECO:0000256" key="1">
    <source>
        <dbReference type="SAM" id="Phobius"/>
    </source>
</evidence>
<feature type="signal peptide" evidence="2">
    <location>
        <begin position="1"/>
        <end position="16"/>
    </location>
</feature>
<evidence type="ECO:0000256" key="2">
    <source>
        <dbReference type="SAM" id="SignalP"/>
    </source>
</evidence>
<protein>
    <recommendedName>
        <fullName evidence="5">Peptidase A1 domain-containing protein</fullName>
    </recommendedName>
</protein>
<dbReference type="AlphaFoldDB" id="A0A811LIJ1"/>
<dbReference type="SUPFAM" id="SSF50630">
    <property type="entry name" value="Acid proteases"/>
    <property type="match status" value="1"/>
</dbReference>
<keyword evidence="4" id="KW-1185">Reference proteome</keyword>
<reference evidence="3" key="1">
    <citation type="submission" date="2020-09" db="EMBL/GenBank/DDBJ databases">
        <authorList>
            <person name="Kikuchi T."/>
        </authorList>
    </citation>
    <scope>NUCLEOTIDE SEQUENCE</scope>
    <source>
        <strain evidence="3">SH1</strain>
    </source>
</reference>
<evidence type="ECO:0000313" key="3">
    <source>
        <dbReference type="EMBL" id="CAD5228318.1"/>
    </source>
</evidence>
<dbReference type="EMBL" id="CAJFDH010000006">
    <property type="protein sequence ID" value="CAD5228318.1"/>
    <property type="molecule type" value="Genomic_DNA"/>
</dbReference>
<dbReference type="EMBL" id="CAJFCW020000006">
    <property type="protein sequence ID" value="CAG9124345.1"/>
    <property type="molecule type" value="Genomic_DNA"/>
</dbReference>
<organism evidence="3 4">
    <name type="scientific">Bursaphelenchus okinawaensis</name>
    <dbReference type="NCBI Taxonomy" id="465554"/>
    <lineage>
        <taxon>Eukaryota</taxon>
        <taxon>Metazoa</taxon>
        <taxon>Ecdysozoa</taxon>
        <taxon>Nematoda</taxon>
        <taxon>Chromadorea</taxon>
        <taxon>Rhabditida</taxon>
        <taxon>Tylenchina</taxon>
        <taxon>Tylenchomorpha</taxon>
        <taxon>Aphelenchoidea</taxon>
        <taxon>Aphelenchoididae</taxon>
        <taxon>Bursaphelenchus</taxon>
    </lineage>
</organism>
<name>A0A811LIJ1_9BILA</name>
<dbReference type="OrthoDB" id="10678691at2759"/>
<keyword evidence="1" id="KW-0472">Membrane</keyword>
<keyword evidence="1" id="KW-0812">Transmembrane</keyword>
<keyword evidence="2" id="KW-0732">Signal</keyword>
<proteinExistence type="predicted"/>
<feature type="chain" id="PRO_5036408496" description="Peptidase A1 domain-containing protein" evidence="2">
    <location>
        <begin position="17"/>
        <end position="367"/>
    </location>
</feature>
<sequence>MFLYVLLFILVLTCHAEVFKYNGNVPYLQTYFSIPKDKIFGVELSLQDSNYYFLSTECKNCTKSKSINFSKYGFVKTNDSRFTYPHDEITYSGQNYKGSLGTNMFDYKDGETVPIVDTQSKEHFVTAWSGFFGLNFENLWNENWTWEKLFNNITNKKFIVRRGPHYHVLKKTEVDKQGLHGVIATDVDTVKGCGEFTYYDTIDKGITLQGSIKIGENLYPNQKIQFSLDDFSTVPTDMFEKNYKYNMKEEEIPPVEVTFGTQKFSVPKENFMFYIEDYNDMLHVTVGDSKNDIVTLGFDVLSTTCISFAAEGTKMKVGLAAAEVLDDDAKMVPRETGGGTTTPEPNAGAFGLSGTVVMFAIVFLLFD</sequence>
<feature type="transmembrane region" description="Helical" evidence="1">
    <location>
        <begin position="347"/>
        <end position="366"/>
    </location>
</feature>
<comment type="caution">
    <text evidence="3">The sequence shown here is derived from an EMBL/GenBank/DDBJ whole genome shotgun (WGS) entry which is preliminary data.</text>
</comment>
<evidence type="ECO:0000313" key="4">
    <source>
        <dbReference type="Proteomes" id="UP000614601"/>
    </source>
</evidence>
<evidence type="ECO:0008006" key="5">
    <source>
        <dbReference type="Google" id="ProtNLM"/>
    </source>
</evidence>
<gene>
    <name evidence="3" type="ORF">BOKJ2_LOCUS12618</name>
</gene>
<dbReference type="Proteomes" id="UP000783686">
    <property type="component" value="Unassembled WGS sequence"/>
</dbReference>
<accession>A0A811LIJ1</accession>
<dbReference type="InterPro" id="IPR021109">
    <property type="entry name" value="Peptidase_aspartic_dom_sf"/>
</dbReference>
<dbReference type="Proteomes" id="UP000614601">
    <property type="component" value="Unassembled WGS sequence"/>
</dbReference>